<protein>
    <submittedName>
        <fullName evidence="1">Uncharacterized protein</fullName>
    </submittedName>
</protein>
<evidence type="ECO:0000313" key="1">
    <source>
        <dbReference type="EMBL" id="MEQ2227560.1"/>
    </source>
</evidence>
<gene>
    <name evidence="1" type="ORF">ILYODFUR_038872</name>
</gene>
<comment type="caution">
    <text evidence="1">The sequence shown here is derived from an EMBL/GenBank/DDBJ whole genome shotgun (WGS) entry which is preliminary data.</text>
</comment>
<evidence type="ECO:0000313" key="2">
    <source>
        <dbReference type="Proteomes" id="UP001482620"/>
    </source>
</evidence>
<reference evidence="1 2" key="1">
    <citation type="submission" date="2021-06" db="EMBL/GenBank/DDBJ databases">
        <authorList>
            <person name="Palmer J.M."/>
        </authorList>
    </citation>
    <scope>NUCLEOTIDE SEQUENCE [LARGE SCALE GENOMIC DNA]</scope>
    <source>
        <strain evidence="2">if_2019</strain>
        <tissue evidence="1">Muscle</tissue>
    </source>
</reference>
<organism evidence="1 2">
    <name type="scientific">Ilyodon furcidens</name>
    <name type="common">goldbreast splitfin</name>
    <dbReference type="NCBI Taxonomy" id="33524"/>
    <lineage>
        <taxon>Eukaryota</taxon>
        <taxon>Metazoa</taxon>
        <taxon>Chordata</taxon>
        <taxon>Craniata</taxon>
        <taxon>Vertebrata</taxon>
        <taxon>Euteleostomi</taxon>
        <taxon>Actinopterygii</taxon>
        <taxon>Neopterygii</taxon>
        <taxon>Teleostei</taxon>
        <taxon>Neoteleostei</taxon>
        <taxon>Acanthomorphata</taxon>
        <taxon>Ovalentaria</taxon>
        <taxon>Atherinomorphae</taxon>
        <taxon>Cyprinodontiformes</taxon>
        <taxon>Goodeidae</taxon>
        <taxon>Ilyodon</taxon>
    </lineage>
</organism>
<dbReference type="EMBL" id="JAHRIQ010021965">
    <property type="protein sequence ID" value="MEQ2227560.1"/>
    <property type="molecule type" value="Genomic_DNA"/>
</dbReference>
<proteinExistence type="predicted"/>
<name>A0ABV0T3V6_9TELE</name>
<keyword evidence="2" id="KW-1185">Reference proteome</keyword>
<accession>A0ABV0T3V6</accession>
<sequence length="82" mass="9192">QDSVSHKRFSPVQQEAKSGGFIAHTRKYLISAKRQRLCSAYQSNACESLNERGNVDGRTNWFQTRTATSQKEGLANCTEPSK</sequence>
<feature type="non-terminal residue" evidence="1">
    <location>
        <position position="1"/>
    </location>
</feature>
<dbReference type="Proteomes" id="UP001482620">
    <property type="component" value="Unassembled WGS sequence"/>
</dbReference>